<keyword evidence="1" id="KW-0812">Transmembrane</keyword>
<sequence length="269" mass="29742">MVVELLPGVALVGYLLATGLVLSRLVHPQGPDYKLVFSAAVMAIVCHMLFLADSVFADSGQNFSLLNVISLVCWLISTAITITALRTPTVLLLPIVYGFSALTQLAVLWLPAEVQMQHFEHNPILLMHIIMAFVAYTLLIVATLHSLQVHYISKKLKQKDFMLGNQFLPPLLQVERLQFRVLLLGTLLLGLTLFSGAAFTDNWLAAHNLHKNILSSVAFLVFAVLLWGHAQRGWRGRLAIALTFTGSLLLTLAYFGSRFVREVILGRLG</sequence>
<feature type="transmembrane region" description="Helical" evidence="1">
    <location>
        <begin position="35"/>
        <end position="57"/>
    </location>
</feature>
<dbReference type="GO" id="GO:0020037">
    <property type="term" value="F:heme binding"/>
    <property type="evidence" value="ECO:0007669"/>
    <property type="project" value="InterPro"/>
</dbReference>
<reference evidence="3 4" key="1">
    <citation type="submission" date="2018-11" db="EMBL/GenBank/DDBJ databases">
        <title>Draft genome analysis of Rheinheimera mesophila isolated from an industrial waste site.</title>
        <authorList>
            <person name="Yu Q."/>
            <person name="Qi Y."/>
            <person name="Zhang H."/>
            <person name="Lu Y."/>
            <person name="Pu J."/>
        </authorList>
    </citation>
    <scope>NUCLEOTIDE SEQUENCE [LARGE SCALE GENOMIC DNA]</scope>
    <source>
        <strain evidence="3 4">IITR13</strain>
    </source>
</reference>
<evidence type="ECO:0000256" key="1">
    <source>
        <dbReference type="SAM" id="Phobius"/>
    </source>
</evidence>
<organism evidence="3 4">
    <name type="scientific">Rheinheimera mesophila</name>
    <dbReference type="NCBI Taxonomy" id="1547515"/>
    <lineage>
        <taxon>Bacteria</taxon>
        <taxon>Pseudomonadati</taxon>
        <taxon>Pseudomonadota</taxon>
        <taxon>Gammaproteobacteria</taxon>
        <taxon>Chromatiales</taxon>
        <taxon>Chromatiaceae</taxon>
        <taxon>Rheinheimera</taxon>
    </lineage>
</organism>
<keyword evidence="4" id="KW-1185">Reference proteome</keyword>
<dbReference type="AlphaFoldDB" id="A0A3P3QST3"/>
<feature type="transmembrane region" description="Helical" evidence="1">
    <location>
        <begin position="237"/>
        <end position="255"/>
    </location>
</feature>
<dbReference type="InterPro" id="IPR002541">
    <property type="entry name" value="Cyt_c_assembly"/>
</dbReference>
<feature type="transmembrane region" description="Helical" evidence="1">
    <location>
        <begin position="181"/>
        <end position="200"/>
    </location>
</feature>
<accession>A0A3P3QST3</accession>
<evidence type="ECO:0000313" key="4">
    <source>
        <dbReference type="Proteomes" id="UP000276260"/>
    </source>
</evidence>
<dbReference type="PANTHER" id="PTHR38034:SF1">
    <property type="entry name" value="INNER MEMBRANE PROTEIN YPJD"/>
    <property type="match status" value="1"/>
</dbReference>
<dbReference type="InterPro" id="IPR052372">
    <property type="entry name" value="YpjD/HemX"/>
</dbReference>
<feature type="transmembrane region" description="Helical" evidence="1">
    <location>
        <begin position="124"/>
        <end position="147"/>
    </location>
</feature>
<dbReference type="RefSeq" id="WP_046518268.1">
    <property type="nucleotide sequence ID" value="NZ_LAVS01000001.1"/>
</dbReference>
<evidence type="ECO:0000259" key="2">
    <source>
        <dbReference type="Pfam" id="PF01578"/>
    </source>
</evidence>
<feature type="transmembrane region" description="Helical" evidence="1">
    <location>
        <begin position="6"/>
        <end position="23"/>
    </location>
</feature>
<comment type="caution">
    <text evidence="3">The sequence shown here is derived from an EMBL/GenBank/DDBJ whole genome shotgun (WGS) entry which is preliminary data.</text>
</comment>
<feature type="transmembrane region" description="Helical" evidence="1">
    <location>
        <begin position="63"/>
        <end position="84"/>
    </location>
</feature>
<dbReference type="Pfam" id="PF01578">
    <property type="entry name" value="Cytochrom_C_asm"/>
    <property type="match status" value="1"/>
</dbReference>
<keyword evidence="1" id="KW-0472">Membrane</keyword>
<name>A0A3P3QST3_9GAMM</name>
<feature type="domain" description="Cytochrome c assembly protein" evidence="2">
    <location>
        <begin position="39"/>
        <end position="264"/>
    </location>
</feature>
<dbReference type="GO" id="GO:0005886">
    <property type="term" value="C:plasma membrane"/>
    <property type="evidence" value="ECO:0007669"/>
    <property type="project" value="TreeGrafter"/>
</dbReference>
<gene>
    <name evidence="3" type="ORF">EIK76_05935</name>
</gene>
<dbReference type="GO" id="GO:0017004">
    <property type="term" value="P:cytochrome complex assembly"/>
    <property type="evidence" value="ECO:0007669"/>
    <property type="project" value="InterPro"/>
</dbReference>
<evidence type="ECO:0000313" key="3">
    <source>
        <dbReference type="EMBL" id="RRJ23599.1"/>
    </source>
</evidence>
<dbReference type="PANTHER" id="PTHR38034">
    <property type="entry name" value="INNER MEMBRANE PROTEIN YPJD"/>
    <property type="match status" value="1"/>
</dbReference>
<feature type="transmembrane region" description="Helical" evidence="1">
    <location>
        <begin position="212"/>
        <end position="230"/>
    </location>
</feature>
<protein>
    <recommendedName>
        <fullName evidence="2">Cytochrome c assembly protein domain-containing protein</fullName>
    </recommendedName>
</protein>
<dbReference type="Proteomes" id="UP000276260">
    <property type="component" value="Unassembled WGS sequence"/>
</dbReference>
<dbReference type="EMBL" id="RRCF01000001">
    <property type="protein sequence ID" value="RRJ23599.1"/>
    <property type="molecule type" value="Genomic_DNA"/>
</dbReference>
<dbReference type="OrthoDB" id="9780793at2"/>
<keyword evidence="1" id="KW-1133">Transmembrane helix</keyword>
<proteinExistence type="predicted"/>
<feature type="transmembrane region" description="Helical" evidence="1">
    <location>
        <begin position="91"/>
        <end position="112"/>
    </location>
</feature>